<name>A0A926VCB3_9CYAN</name>
<dbReference type="RefSeq" id="WP_190462241.1">
    <property type="nucleotide sequence ID" value="NZ_JACJPW010000006.1"/>
</dbReference>
<keyword evidence="2" id="KW-1185">Reference proteome</keyword>
<dbReference type="Proteomes" id="UP000641646">
    <property type="component" value="Unassembled WGS sequence"/>
</dbReference>
<dbReference type="EMBL" id="JACJPW010000006">
    <property type="protein sequence ID" value="MBD2180252.1"/>
    <property type="molecule type" value="Genomic_DNA"/>
</dbReference>
<evidence type="ECO:0000313" key="1">
    <source>
        <dbReference type="EMBL" id="MBD2180252.1"/>
    </source>
</evidence>
<proteinExistence type="predicted"/>
<protein>
    <submittedName>
        <fullName evidence="1">Uncharacterized protein</fullName>
    </submittedName>
</protein>
<organism evidence="1 2">
    <name type="scientific">Aerosakkonema funiforme FACHB-1375</name>
    <dbReference type="NCBI Taxonomy" id="2949571"/>
    <lineage>
        <taxon>Bacteria</taxon>
        <taxon>Bacillati</taxon>
        <taxon>Cyanobacteriota</taxon>
        <taxon>Cyanophyceae</taxon>
        <taxon>Oscillatoriophycideae</taxon>
        <taxon>Aerosakkonematales</taxon>
        <taxon>Aerosakkonemataceae</taxon>
        <taxon>Aerosakkonema</taxon>
    </lineage>
</organism>
<reference evidence="1" key="1">
    <citation type="journal article" date="2015" name="ISME J.">
        <title>Draft Genome Sequence of Streptomyces incarnatus NRRL8089, which Produces the Nucleoside Antibiotic Sinefungin.</title>
        <authorList>
            <person name="Oshima K."/>
            <person name="Hattori M."/>
            <person name="Shimizu H."/>
            <person name="Fukuda K."/>
            <person name="Nemoto M."/>
            <person name="Inagaki K."/>
            <person name="Tamura T."/>
        </authorList>
    </citation>
    <scope>NUCLEOTIDE SEQUENCE</scope>
    <source>
        <strain evidence="1">FACHB-1375</strain>
    </source>
</reference>
<evidence type="ECO:0000313" key="2">
    <source>
        <dbReference type="Proteomes" id="UP000641646"/>
    </source>
</evidence>
<accession>A0A926VCB3</accession>
<sequence length="1305" mass="146525">MPTSTTDVLTEKTLFEEFTHETGDTSNADFQAELTDFVTIEDPTGKTDNVQDEINSLTSDGKTERTTNTDFKNFVIVKDELKKLAVDEAFKLYDTYASDKSSSNDKSFSAFLTEFHKFHTPTSGATSNVTTNSDIILEVANQIYSGYQYSGNLYDKKPGAKIFDTWNGSFQTFLSKSTTYKSSFSGSKSLKDDKITKDELAKAVKDDLYNDFQAIPSLARLNFQQELTAFTKSLGSSGSSSDVDEIIFLIDGGTDKTTKINDFKTFIVKDELKKLAVDEAFKLYDTYANNNSSNDKSFSAFLNEFHKFYPLTSGTTSNLTTNSDIILEVANEIYLGYQYTGNLYDVNKPDATTFDTEWNENFQTFLSDSKKTKSPILDSSLKNYKITKDELAKTVKDDLYNDFQAIPSLASRNFDQDLTAFTKSLGSSGSSDVDEIIFLIDGGTDKTTKINDFKAFVIVKDELKKLAVDEAFQLYYTYAKSSSNDQSSLSAFLDKFHTFTNNATPPSNPSNSDIILEVAKKIYEDYKYSGKLYDVKKPDTTTFDTWTNQFESFLSDAAKTFQTPGSASDDRSLPSDDDITTKDDLLSLLKGESSQQPTTDSLNEALDLYNIYANNTTDATKKGFGDFITNFHDFISKFQLHSIATATTLNSTQLGYYNDLETRVNVDQSKSDESVIIADAMSEAVDLKQLTEAVGLFGLTGPYDTTNYNNWVKLTDIIYEANTKGIDKSGKLVAEWWTDDHLNLLKDAEVQKLNNDSLAQVLDLYGIYAKNTTTGDTGFRDFISDFHNFLKFQLPSTNSNDYNDLKAQLDVDQSKSDNSVIIADAQLEVTRLEALLNLKESDLLTKYKEWMKPTDIINEAKTQGINNGNFVAEWWTDHHLKLWKYAAKTTDALNKLDGVLDLKHTLSQVYTTNTTDATQTKDATHNGDFTSNFHDFMKFKIESIYNALEKGVDVDQSKSDNHEVMIADAQTEVVDLFGLGKTSTKLKAEYADWVKPADIIYEAKTKGIDDGNLVVDWWTPAHWKSWSQAYLNKYKGEPIFWKHEGMQLEEGINLDGDKLVFVNGAVDEKTNDTIADKEGNVVWIPTGHPEKTQIFDKQRNNERNVVIEEGAKWEDIENYINDSNHTEEVRAVQTKFAYEFLKSIWQRTHELGIWGNEAVAEAVAVDDGYPSDFDVEAKWKIEARSAGGDILSDLGGVEIGGQFYWGSEDMDPYQRAYKEMEWNNNWNLFAGTGNPLTVVADLVLGAHWHADPIHAMFDAITFGITAAGGDTYEEIPWWDEDYSLTQDKQLLSPALNAATAIIQLA</sequence>
<reference evidence="1" key="2">
    <citation type="submission" date="2020-08" db="EMBL/GenBank/DDBJ databases">
        <authorList>
            <person name="Chen M."/>
            <person name="Teng W."/>
            <person name="Zhao L."/>
            <person name="Hu C."/>
            <person name="Zhou Y."/>
            <person name="Han B."/>
            <person name="Song L."/>
            <person name="Shu W."/>
        </authorList>
    </citation>
    <scope>NUCLEOTIDE SEQUENCE</scope>
    <source>
        <strain evidence="1">FACHB-1375</strain>
    </source>
</reference>
<gene>
    <name evidence="1" type="ORF">H6G03_03835</name>
</gene>
<comment type="caution">
    <text evidence="1">The sequence shown here is derived from an EMBL/GenBank/DDBJ whole genome shotgun (WGS) entry which is preliminary data.</text>
</comment>